<dbReference type="Pfam" id="PF12502">
    <property type="entry name" value="DUF3710"/>
    <property type="match status" value="1"/>
</dbReference>
<organism evidence="2 3">
    <name type="scientific">Cellulomonas gelida</name>
    <dbReference type="NCBI Taxonomy" id="1712"/>
    <lineage>
        <taxon>Bacteria</taxon>
        <taxon>Bacillati</taxon>
        <taxon>Actinomycetota</taxon>
        <taxon>Actinomycetes</taxon>
        <taxon>Micrococcales</taxon>
        <taxon>Cellulomonadaceae</taxon>
        <taxon>Cellulomonas</taxon>
    </lineage>
</organism>
<dbReference type="InterPro" id="IPR022183">
    <property type="entry name" value="DUF3710"/>
</dbReference>
<protein>
    <recommendedName>
        <fullName evidence="4">DUF3710 domain-containing protein</fullName>
    </recommendedName>
</protein>
<keyword evidence="3" id="KW-1185">Reference proteome</keyword>
<accession>A0A4Y3KME3</accession>
<proteinExistence type="predicted"/>
<feature type="region of interest" description="Disordered" evidence="1">
    <location>
        <begin position="26"/>
        <end position="51"/>
    </location>
</feature>
<dbReference type="OrthoDB" id="8480367at2"/>
<comment type="caution">
    <text evidence="2">The sequence shown here is derived from an EMBL/GenBank/DDBJ whole genome shotgun (WGS) entry which is preliminary data.</text>
</comment>
<evidence type="ECO:0008006" key="4">
    <source>
        <dbReference type="Google" id="ProtNLM"/>
    </source>
</evidence>
<dbReference type="EMBL" id="BJLQ01000028">
    <property type="protein sequence ID" value="GEA85202.1"/>
    <property type="molecule type" value="Genomic_DNA"/>
</dbReference>
<gene>
    <name evidence="2" type="ORF">CGE01nite_24530</name>
</gene>
<dbReference type="RefSeq" id="WP_048344182.1">
    <property type="nucleotide sequence ID" value="NZ_BJLQ01000028.1"/>
</dbReference>
<feature type="compositionally biased region" description="Low complexity" evidence="1">
    <location>
        <begin position="223"/>
        <end position="241"/>
    </location>
</feature>
<evidence type="ECO:0000313" key="2">
    <source>
        <dbReference type="EMBL" id="GEA85202.1"/>
    </source>
</evidence>
<name>A0A4Y3KME3_9CELL</name>
<dbReference type="Proteomes" id="UP000320461">
    <property type="component" value="Unassembled WGS sequence"/>
</dbReference>
<evidence type="ECO:0000256" key="1">
    <source>
        <dbReference type="SAM" id="MobiDB-lite"/>
    </source>
</evidence>
<reference evidence="2 3" key="1">
    <citation type="submission" date="2019-06" db="EMBL/GenBank/DDBJ databases">
        <title>Whole genome shotgun sequence of Cellulomonas gelida NBRC 3748.</title>
        <authorList>
            <person name="Hosoyama A."/>
            <person name="Uohara A."/>
            <person name="Ohji S."/>
            <person name="Ichikawa N."/>
        </authorList>
    </citation>
    <scope>NUCLEOTIDE SEQUENCE [LARGE SCALE GENOMIC DNA]</scope>
    <source>
        <strain evidence="2 3">NBRC 3748</strain>
    </source>
</reference>
<dbReference type="AlphaFoldDB" id="A0A4Y3KME3"/>
<sequence>MAIFRRRPQGDSEPTTVDEEVASLDDELASDTASTQDEPASAAVVTGRGPWDVDDDAATTLSRLDLGALRLPGVPGMELRMEIDKATNAVSAAAVTIDGSTLQLQAYAAPRSEGIWDEIREEIQQSVVAQGGSADDLPGPFGRELLARLPARTPEGRTGHRPARFLGFDGPRWFLRGVITGRAAVEPGAAQVLERVFGEVVVVRGTEARPPRDLLALTLPGRPDAAPAEDAAQEQDAPAPELEFDPLTRGPEITETR</sequence>
<evidence type="ECO:0000313" key="3">
    <source>
        <dbReference type="Proteomes" id="UP000320461"/>
    </source>
</evidence>
<feature type="region of interest" description="Disordered" evidence="1">
    <location>
        <begin position="215"/>
        <end position="257"/>
    </location>
</feature>